<evidence type="ECO:0000256" key="2">
    <source>
        <dbReference type="ARBA" id="ARBA00022516"/>
    </source>
</evidence>
<comment type="catalytic activity">
    <reaction evidence="12">
        <text>a very-long-chain (3R)-3-hydroxyacyl-CoA + NADP(+) = a very-long-chain 3-oxoacyl-CoA + NADPH + H(+)</text>
        <dbReference type="Rhea" id="RHEA:48680"/>
        <dbReference type="ChEBI" id="CHEBI:15378"/>
        <dbReference type="ChEBI" id="CHEBI:57783"/>
        <dbReference type="ChEBI" id="CHEBI:58349"/>
        <dbReference type="ChEBI" id="CHEBI:85440"/>
        <dbReference type="ChEBI" id="CHEBI:90725"/>
        <dbReference type="EC" id="1.1.1.330"/>
    </reaction>
</comment>
<evidence type="ECO:0000256" key="10">
    <source>
        <dbReference type="ARBA" id="ARBA00023136"/>
    </source>
</evidence>
<feature type="transmembrane region" description="Helical" evidence="14">
    <location>
        <begin position="30"/>
        <end position="56"/>
    </location>
</feature>
<dbReference type="PRINTS" id="PR00080">
    <property type="entry name" value="SDRFAMILY"/>
</dbReference>
<dbReference type="InterPro" id="IPR002347">
    <property type="entry name" value="SDR_fam"/>
</dbReference>
<comment type="subcellular location">
    <subcellularLocation>
        <location evidence="12">Endoplasmic reticulum membrane</location>
        <topology evidence="12">Single-pass membrane protein</topology>
    </subcellularLocation>
</comment>
<evidence type="ECO:0000256" key="1">
    <source>
        <dbReference type="ARBA" id="ARBA00005194"/>
    </source>
</evidence>
<reference evidence="15" key="1">
    <citation type="submission" date="2014-02" db="EMBL/GenBank/DDBJ databases">
        <authorList>
            <person name="Genoscope - CEA"/>
        </authorList>
    </citation>
    <scope>NUCLEOTIDE SEQUENCE</scope>
    <source>
        <strain evidence="15">LS3</strain>
    </source>
</reference>
<sequence>MTCVCNLVKQFAGGLAELVAKYPVIGVPTLALLFAGVFRVTTLALSYFTAVAELLILPASSLKKYGAGSKKAWAIVTGASDGIGREYTLQLAKKGFNIGLVSRTESKLVKLKEEIESKYKVQVRYLAFDASSDVPANYSALDAFAKSLGDVTVLINNVGQSHSMPVPFLETEEKELRDIITINNVATLKFTQIVTPYIIDSRKRGIAKRGLILTMGSFAGLTPTPLLATYSGSKAFLQAWNNALAQELAPQGVDAQIVLSYLVVSAMSKVRRTSMLIPNPKQFVYASLACVGRRGGAQDRYATSTPYWSHGLYHWLIENTFGVFSGFVAGINYKMHLDIRRRALRKLEKQK</sequence>
<evidence type="ECO:0000256" key="8">
    <source>
        <dbReference type="ARBA" id="ARBA00023002"/>
    </source>
</evidence>
<dbReference type="Pfam" id="PF00106">
    <property type="entry name" value="adh_short"/>
    <property type="match status" value="1"/>
</dbReference>
<evidence type="ECO:0000256" key="5">
    <source>
        <dbReference type="ARBA" id="ARBA00022832"/>
    </source>
</evidence>
<keyword evidence="10 12" id="KW-0472">Membrane</keyword>
<evidence type="ECO:0000256" key="12">
    <source>
        <dbReference type="HAMAP-Rule" id="MF_03107"/>
    </source>
</evidence>
<dbReference type="PhylomeDB" id="A0A060TCJ5"/>
<evidence type="ECO:0000256" key="6">
    <source>
        <dbReference type="ARBA" id="ARBA00022857"/>
    </source>
</evidence>
<dbReference type="GO" id="GO:0045703">
    <property type="term" value="F:ketoreductase activity"/>
    <property type="evidence" value="ECO:0007669"/>
    <property type="project" value="UniProtKB-UniRule"/>
</dbReference>
<evidence type="ECO:0000256" key="9">
    <source>
        <dbReference type="ARBA" id="ARBA00023098"/>
    </source>
</evidence>
<keyword evidence="4 12" id="KW-0256">Endoplasmic reticulum</keyword>
<dbReference type="UniPathway" id="UPA00094"/>
<dbReference type="PANTHER" id="PTHR43086">
    <property type="entry name" value="VERY-LONG-CHAIN 3-OXOOACYL-COA REDUCTASE"/>
    <property type="match status" value="1"/>
</dbReference>
<keyword evidence="9 12" id="KW-0443">Lipid metabolism</keyword>
<dbReference type="GO" id="GO:0030497">
    <property type="term" value="P:fatty acid elongation"/>
    <property type="evidence" value="ECO:0007669"/>
    <property type="project" value="UniProtKB-UniRule"/>
</dbReference>
<keyword evidence="5 12" id="KW-0276">Fatty acid metabolism</keyword>
<dbReference type="CDD" id="cd05356">
    <property type="entry name" value="17beta-HSD1_like_SDR_c"/>
    <property type="match status" value="1"/>
</dbReference>
<evidence type="ECO:0000256" key="7">
    <source>
        <dbReference type="ARBA" id="ARBA00022989"/>
    </source>
</evidence>
<dbReference type="PANTHER" id="PTHR43086:SF2">
    <property type="entry name" value="HYDROXYSTEROID DEHYDROGENASE-LIKE PROTEIN 1"/>
    <property type="match status" value="1"/>
</dbReference>
<proteinExistence type="inferred from homology"/>
<feature type="transmembrane region" description="Helical" evidence="14">
    <location>
        <begin position="312"/>
        <end position="333"/>
    </location>
</feature>
<name>A0A060TCJ5_BLAAD</name>
<evidence type="ECO:0000256" key="14">
    <source>
        <dbReference type="SAM" id="Phobius"/>
    </source>
</evidence>
<dbReference type="GO" id="GO:0005789">
    <property type="term" value="C:endoplasmic reticulum membrane"/>
    <property type="evidence" value="ECO:0007669"/>
    <property type="project" value="UniProtKB-SubCell"/>
</dbReference>
<organism evidence="15">
    <name type="scientific">Blastobotrys adeninivorans</name>
    <name type="common">Yeast</name>
    <name type="synonym">Arxula adeninivorans</name>
    <dbReference type="NCBI Taxonomy" id="409370"/>
    <lineage>
        <taxon>Eukaryota</taxon>
        <taxon>Fungi</taxon>
        <taxon>Dikarya</taxon>
        <taxon>Ascomycota</taxon>
        <taxon>Saccharomycotina</taxon>
        <taxon>Dipodascomycetes</taxon>
        <taxon>Dipodascales</taxon>
        <taxon>Trichomonascaceae</taxon>
        <taxon>Blastobotrys</taxon>
    </lineage>
</organism>
<keyword evidence="2 12" id="KW-0444">Lipid biosynthesis</keyword>
<evidence type="ECO:0000256" key="4">
    <source>
        <dbReference type="ARBA" id="ARBA00022824"/>
    </source>
</evidence>
<dbReference type="PIRSF" id="PIRSF000126">
    <property type="entry name" value="11-beta-HSD1"/>
    <property type="match status" value="1"/>
</dbReference>
<comment type="pathway">
    <text evidence="1">Lipid metabolism; fatty acid biosynthesis.</text>
</comment>
<feature type="transmembrane region" description="Helical" evidence="14">
    <location>
        <begin position="211"/>
        <end position="230"/>
    </location>
</feature>
<dbReference type="InterPro" id="IPR020904">
    <property type="entry name" value="Sc_DH/Rdtase_CS"/>
</dbReference>
<dbReference type="FunFam" id="3.40.50.720:FF:000317">
    <property type="entry name" value="Very-long-chain 3-oxoacyl-CoA reductase"/>
    <property type="match status" value="1"/>
</dbReference>
<dbReference type="Gene3D" id="3.40.50.720">
    <property type="entry name" value="NAD(P)-binding Rossmann-like Domain"/>
    <property type="match status" value="1"/>
</dbReference>
<dbReference type="HAMAP" id="MF_03107">
    <property type="entry name" value="3_ketoreductase"/>
    <property type="match status" value="1"/>
</dbReference>
<gene>
    <name evidence="15" type="ORF">GNLVRS02_ARAD1B16940g</name>
</gene>
<dbReference type="EMBL" id="HG937692">
    <property type="protein sequence ID" value="CDP36607.1"/>
    <property type="molecule type" value="Genomic_DNA"/>
</dbReference>
<feature type="binding site" evidence="12">
    <location>
        <position position="217"/>
    </location>
    <ligand>
        <name>substrate</name>
    </ligand>
</feature>
<keyword evidence="11 12" id="KW-0275">Fatty acid biosynthesis</keyword>
<dbReference type="GO" id="GO:0141040">
    <property type="term" value="F:very-long-chain 3-oxoacyl-CoA reductase activity"/>
    <property type="evidence" value="ECO:0007669"/>
    <property type="project" value="UniProtKB-EC"/>
</dbReference>
<dbReference type="SUPFAM" id="SSF51735">
    <property type="entry name" value="NAD(P)-binding Rossmann-fold domains"/>
    <property type="match status" value="1"/>
</dbReference>
<reference evidence="15" key="2">
    <citation type="submission" date="2014-06" db="EMBL/GenBank/DDBJ databases">
        <title>The complete genome of Blastobotrys (Arxula) adeninivorans LS3 - a yeast of biotechnological interest.</title>
        <authorList>
            <person name="Kunze G."/>
            <person name="Gaillardin C."/>
            <person name="Czernicka M."/>
            <person name="Durrens P."/>
            <person name="Martin T."/>
            <person name="Boer E."/>
            <person name="Gabaldon T."/>
            <person name="Cruz J."/>
            <person name="Talla E."/>
            <person name="Marck C."/>
            <person name="Goffeau A."/>
            <person name="Barbe V."/>
            <person name="Baret P."/>
            <person name="Baronian K."/>
            <person name="Beier S."/>
            <person name="Bleykasten C."/>
            <person name="Bode R."/>
            <person name="Casaregola S."/>
            <person name="Despons L."/>
            <person name="Fairhead C."/>
            <person name="Giersberg M."/>
            <person name="Gierski P."/>
            <person name="Hahnel U."/>
            <person name="Hartmann A."/>
            <person name="Jankowska D."/>
            <person name="Jubin C."/>
            <person name="Jung P."/>
            <person name="Lafontaine I."/>
            <person name="Leh-Louis V."/>
            <person name="Lemaire M."/>
            <person name="Marcet-Houben M."/>
            <person name="Mascher M."/>
            <person name="Morel G."/>
            <person name="Richard G.-F."/>
            <person name="Riechen J."/>
            <person name="Sacerdot C."/>
            <person name="Sarkar A."/>
            <person name="Savel G."/>
            <person name="Schacherer J."/>
            <person name="Sherman D."/>
            <person name="Straub M.-L."/>
            <person name="Stein N."/>
            <person name="Thierry A."/>
            <person name="Trautwein-Schult A."/>
            <person name="Westhof E."/>
            <person name="Worch S."/>
            <person name="Dujon B."/>
            <person name="Souciet J.-L."/>
            <person name="Wincker P."/>
            <person name="Scholz U."/>
            <person name="Neuveglise N."/>
        </authorList>
    </citation>
    <scope>NUCLEOTIDE SEQUENCE</scope>
    <source>
        <strain evidence="15">LS3</strain>
    </source>
</reference>
<dbReference type="AlphaFoldDB" id="A0A060TCJ5"/>
<evidence type="ECO:0000313" key="15">
    <source>
        <dbReference type="EMBL" id="CDP36607.1"/>
    </source>
</evidence>
<keyword evidence="6 12" id="KW-0521">NADP</keyword>
<keyword evidence="3 12" id="KW-0812">Transmembrane</keyword>
<evidence type="ECO:0000256" key="11">
    <source>
        <dbReference type="ARBA" id="ARBA00023160"/>
    </source>
</evidence>
<dbReference type="GO" id="GO:0030148">
    <property type="term" value="P:sphingolipid biosynthetic process"/>
    <property type="evidence" value="ECO:0007669"/>
    <property type="project" value="UniProtKB-ARBA"/>
</dbReference>
<keyword evidence="8 12" id="KW-0560">Oxidoreductase</keyword>
<keyword evidence="7 12" id="KW-1133">Transmembrane helix</keyword>
<comment type="function">
    <text evidence="12">Component of the microsomal membrane bound fatty acid elongation system, which produces the 26-carbon very long-chain fatty acids (VLCFA) from palmitate. Catalyzes the reduction of the 3-ketoacyl-CoA intermediate that is formed in each cycle of fatty acid elongation. VLCFAs serve as precursors for ceramide and sphingolipids.</text>
</comment>
<dbReference type="InterPro" id="IPR027533">
    <property type="entry name" value="3_ketoreductase_fungal"/>
</dbReference>
<dbReference type="InterPro" id="IPR036291">
    <property type="entry name" value="NAD(P)-bd_dom_sf"/>
</dbReference>
<protein>
    <recommendedName>
        <fullName evidence="12">Very-long-chain 3-oxoacyl-CoA reductase</fullName>
        <ecNumber evidence="12">1.1.1.330</ecNumber>
    </recommendedName>
    <alternativeName>
        <fullName evidence="12">3-ketoacyl-CoA reductase</fullName>
        <shortName evidence="12">3-ketoreductase</shortName>
        <shortName evidence="12">KAR</shortName>
    </alternativeName>
    <alternativeName>
        <fullName evidence="12">Microsomal beta-keto-reductase</fullName>
    </alternativeName>
</protein>
<dbReference type="EC" id="1.1.1.330" evidence="12"/>
<feature type="active site" description="Proton acceptor" evidence="12">
    <location>
        <position position="230"/>
    </location>
</feature>
<evidence type="ECO:0000256" key="13">
    <source>
        <dbReference type="RuleBase" id="RU000363"/>
    </source>
</evidence>
<evidence type="ECO:0000256" key="3">
    <source>
        <dbReference type="ARBA" id="ARBA00022692"/>
    </source>
</evidence>
<dbReference type="PRINTS" id="PR00081">
    <property type="entry name" value="GDHRDH"/>
</dbReference>
<comment type="similarity">
    <text evidence="12 13">Belongs to the short-chain dehydrogenases/reductases (SDR) family.</text>
</comment>
<dbReference type="PROSITE" id="PS00061">
    <property type="entry name" value="ADH_SHORT"/>
    <property type="match status" value="1"/>
</dbReference>
<accession>A0A060TCJ5</accession>